<comment type="caution">
    <text evidence="1">The sequence shown here is derived from an EMBL/GenBank/DDBJ whole genome shotgun (WGS) entry which is preliminary data.</text>
</comment>
<organism evidence="1 2">
    <name type="scientific">Polarella glacialis</name>
    <name type="common">Dinoflagellate</name>
    <dbReference type="NCBI Taxonomy" id="89957"/>
    <lineage>
        <taxon>Eukaryota</taxon>
        <taxon>Sar</taxon>
        <taxon>Alveolata</taxon>
        <taxon>Dinophyceae</taxon>
        <taxon>Suessiales</taxon>
        <taxon>Suessiaceae</taxon>
        <taxon>Polarella</taxon>
    </lineage>
</organism>
<dbReference type="EMBL" id="CAJNNV010026490">
    <property type="protein sequence ID" value="CAE8618332.1"/>
    <property type="molecule type" value="Genomic_DNA"/>
</dbReference>
<proteinExistence type="predicted"/>
<evidence type="ECO:0000313" key="2">
    <source>
        <dbReference type="Proteomes" id="UP000654075"/>
    </source>
</evidence>
<keyword evidence="2" id="KW-1185">Reference proteome</keyword>
<sequence>MPGDYKVCWSHSGTDHQDYQVPVATLRVGGPVPNDNVCTLSEPCMVVVEGVRLAHTSKLLFIEEDSTCGDLLAVVAVWSGVNNPAATALLSPPLNPGFVYANGDTYDAGLGYAGIPSTRYKVCWSFNPTSGGGIADYKVDVGQFTMNGAVQDVVGQCTLGQSCNLIISGTGLSETNQVKIVMGPGLCGSSSITAAVLQGITNPQLVTNDAYDNQYNMGLVTIGGSYALCRVAVPAETCIGDHYKICWAHGVYAPPIGGKSLVVEIGSFQMSGPFVTYSVECTMGSVCAFILYGSLLDMQNRVLIIEATSSCGDSNPIIATFAGLRNPQPMAQVSADKSEATVRLGISNGGREDGYKLCWGFNPFRVSDYTIEVGPFYFRGLAGDCVADGLTVTCSDVR</sequence>
<gene>
    <name evidence="1" type="ORF">PGLA1383_LOCUS35962</name>
</gene>
<evidence type="ECO:0000313" key="1">
    <source>
        <dbReference type="EMBL" id="CAE8618332.1"/>
    </source>
</evidence>
<name>A0A813G1U6_POLGL</name>
<reference evidence="1" key="1">
    <citation type="submission" date="2021-02" db="EMBL/GenBank/DDBJ databases">
        <authorList>
            <person name="Dougan E. K."/>
            <person name="Rhodes N."/>
            <person name="Thang M."/>
            <person name="Chan C."/>
        </authorList>
    </citation>
    <scope>NUCLEOTIDE SEQUENCE</scope>
</reference>
<dbReference type="Proteomes" id="UP000654075">
    <property type="component" value="Unassembled WGS sequence"/>
</dbReference>
<dbReference type="OrthoDB" id="409215at2759"/>
<dbReference type="AlphaFoldDB" id="A0A813G1U6"/>
<accession>A0A813G1U6</accession>
<protein>
    <submittedName>
        <fullName evidence="1">Uncharacterized protein</fullName>
    </submittedName>
</protein>